<name>A0A916PAF7_MYCTX</name>
<accession>A0A916PAF7</accession>
<evidence type="ECO:0000313" key="2">
    <source>
        <dbReference type="Proteomes" id="UP000039021"/>
    </source>
</evidence>
<organism evidence="1 2">
    <name type="scientific">Mycobacterium tuberculosis</name>
    <dbReference type="NCBI Taxonomy" id="1773"/>
    <lineage>
        <taxon>Bacteria</taxon>
        <taxon>Bacillati</taxon>
        <taxon>Actinomycetota</taxon>
        <taxon>Actinomycetes</taxon>
        <taxon>Mycobacteriales</taxon>
        <taxon>Mycobacteriaceae</taxon>
        <taxon>Mycobacterium</taxon>
        <taxon>Mycobacterium tuberculosis complex</taxon>
    </lineage>
</organism>
<evidence type="ECO:0000313" key="1">
    <source>
        <dbReference type="EMBL" id="CPC16310.1"/>
    </source>
</evidence>
<dbReference type="GO" id="GO:0016491">
    <property type="term" value="F:oxidoreductase activity"/>
    <property type="evidence" value="ECO:0007669"/>
    <property type="project" value="UniProtKB-KW"/>
</dbReference>
<dbReference type="Proteomes" id="UP000039021">
    <property type="component" value="Unassembled WGS sequence"/>
</dbReference>
<dbReference type="EC" id="1.-.-.-" evidence="1"/>
<dbReference type="EMBL" id="CSBK01004777">
    <property type="protein sequence ID" value="CPC16310.1"/>
    <property type="molecule type" value="Genomic_DNA"/>
</dbReference>
<reference evidence="2" key="1">
    <citation type="submission" date="2015-03" db="EMBL/GenBank/DDBJ databases">
        <authorList>
            <consortium name="Pathogen Informatics"/>
        </authorList>
    </citation>
    <scope>NUCLEOTIDE SEQUENCE [LARGE SCALE GENOMIC DNA]</scope>
    <source>
        <strain evidence="2">N09902308</strain>
    </source>
</reference>
<dbReference type="AlphaFoldDB" id="A0A916PAF7"/>
<comment type="caution">
    <text evidence="1">The sequence shown here is derived from an EMBL/GenBank/DDBJ whole genome shotgun (WGS) entry which is preliminary data.</text>
</comment>
<protein>
    <submittedName>
        <fullName evidence="1">Dehydrogenase</fullName>
        <ecNumber evidence="1">1.-.-.-</ecNumber>
    </submittedName>
</protein>
<gene>
    <name evidence="1" type="ORF">ERS007739_05587</name>
</gene>
<keyword evidence="1" id="KW-0560">Oxidoreductase</keyword>
<sequence>MAYPGETLTVNVWKDGRRLVASVVAPTRDNAVVLSGVELVPA</sequence>
<proteinExistence type="predicted"/>